<reference evidence="2 3" key="1">
    <citation type="submission" date="2023-12" db="EMBL/GenBank/DDBJ databases">
        <title>Genomic sequences of Capnocytophaga and Parvimonas strains.</title>
        <authorList>
            <person name="Watt R.M."/>
            <person name="Wang M."/>
            <person name="Yang T."/>
            <person name="Tong W.M."/>
        </authorList>
    </citation>
    <scope>NUCLEOTIDE SEQUENCE [LARGE SCALE GENOMIC DNA]</scope>
    <source>
        <strain evidence="2 3">CCUG 13156</strain>
    </source>
</reference>
<dbReference type="RefSeq" id="WP_323979436.1">
    <property type="nucleotide sequence ID" value="NZ_JAYKBV010000008.1"/>
</dbReference>
<sequence>MKKLFTLVTLICISIVAFSSISCSKKDDPADNDLFVGTYKGKISYTNGQDQKATDNGAVTVVKTGNDYYFRFSDGIEDLKGVSFKKEGDNRLVNIDFKDGVQYIKIDASSLTMLYTNKDGKIWTANAKR</sequence>
<feature type="chain" id="PRO_5045844430" description="Lipoprotein" evidence="1">
    <location>
        <begin position="20"/>
        <end position="129"/>
    </location>
</feature>
<evidence type="ECO:0000313" key="2">
    <source>
        <dbReference type="EMBL" id="MEB3040445.1"/>
    </source>
</evidence>
<gene>
    <name evidence="2" type="ORF">VJJ49_07025</name>
</gene>
<comment type="caution">
    <text evidence="2">The sequence shown here is derived from an EMBL/GenBank/DDBJ whole genome shotgun (WGS) entry which is preliminary data.</text>
</comment>
<dbReference type="PROSITE" id="PS51257">
    <property type="entry name" value="PROKAR_LIPOPROTEIN"/>
    <property type="match status" value="1"/>
</dbReference>
<evidence type="ECO:0008006" key="4">
    <source>
        <dbReference type="Google" id="ProtNLM"/>
    </source>
</evidence>
<dbReference type="Proteomes" id="UP001324270">
    <property type="component" value="Unassembled WGS sequence"/>
</dbReference>
<proteinExistence type="predicted"/>
<name>A0ABU5Y933_9FLAO</name>
<evidence type="ECO:0000313" key="3">
    <source>
        <dbReference type="Proteomes" id="UP001324270"/>
    </source>
</evidence>
<feature type="signal peptide" evidence="1">
    <location>
        <begin position="1"/>
        <end position="19"/>
    </location>
</feature>
<protein>
    <recommendedName>
        <fullName evidence="4">Lipoprotein</fullName>
    </recommendedName>
</protein>
<accession>A0ABU5Y933</accession>
<keyword evidence="3" id="KW-1185">Reference proteome</keyword>
<keyword evidence="1" id="KW-0732">Signal</keyword>
<organism evidence="2 3">
    <name type="scientific">Capnocytophaga gingivalis</name>
    <dbReference type="NCBI Taxonomy" id="1017"/>
    <lineage>
        <taxon>Bacteria</taxon>
        <taxon>Pseudomonadati</taxon>
        <taxon>Bacteroidota</taxon>
        <taxon>Flavobacteriia</taxon>
        <taxon>Flavobacteriales</taxon>
        <taxon>Flavobacteriaceae</taxon>
        <taxon>Capnocytophaga</taxon>
    </lineage>
</organism>
<dbReference type="EMBL" id="JAYKBV010000008">
    <property type="protein sequence ID" value="MEB3040445.1"/>
    <property type="molecule type" value="Genomic_DNA"/>
</dbReference>
<evidence type="ECO:0000256" key="1">
    <source>
        <dbReference type="SAM" id="SignalP"/>
    </source>
</evidence>